<dbReference type="PRINTS" id="PR00989">
    <property type="entry name" value="ADENOKINASE"/>
</dbReference>
<comment type="function">
    <text evidence="10">ATP dependent phosphorylation of adenosine and other related nucleoside analogs to monophosphate derivatives.</text>
</comment>
<comment type="catalytic activity">
    <reaction evidence="10">
        <text>adenosine + ATP = AMP + ADP + H(+)</text>
        <dbReference type="Rhea" id="RHEA:20824"/>
        <dbReference type="ChEBI" id="CHEBI:15378"/>
        <dbReference type="ChEBI" id="CHEBI:16335"/>
        <dbReference type="ChEBI" id="CHEBI:30616"/>
        <dbReference type="ChEBI" id="CHEBI:456215"/>
        <dbReference type="ChEBI" id="CHEBI:456216"/>
        <dbReference type="EC" id="2.7.1.20"/>
    </reaction>
</comment>
<dbReference type="GO" id="GO:0004001">
    <property type="term" value="F:adenosine kinase activity"/>
    <property type="evidence" value="ECO:0007669"/>
    <property type="project" value="UniProtKB-UniRule"/>
</dbReference>
<dbReference type="Gene3D" id="3.40.1190.20">
    <property type="match status" value="1"/>
</dbReference>
<dbReference type="GO" id="GO:0006144">
    <property type="term" value="P:purine nucleobase metabolic process"/>
    <property type="evidence" value="ECO:0007669"/>
    <property type="project" value="TreeGrafter"/>
</dbReference>
<accession>A0A8J4SWM7</accession>
<dbReference type="InterPro" id="IPR001805">
    <property type="entry name" value="Adenokinase"/>
</dbReference>
<dbReference type="PANTHER" id="PTHR45769:SF3">
    <property type="entry name" value="ADENOSINE KINASE"/>
    <property type="match status" value="1"/>
</dbReference>
<evidence type="ECO:0000256" key="7">
    <source>
        <dbReference type="ARBA" id="ARBA00022777"/>
    </source>
</evidence>
<dbReference type="GO" id="GO:0005634">
    <property type="term" value="C:nucleus"/>
    <property type="evidence" value="ECO:0007669"/>
    <property type="project" value="UniProtKB-SubCell"/>
</dbReference>
<comment type="subunit">
    <text evidence="10">Monomer.</text>
</comment>
<dbReference type="UniPathway" id="UPA00588">
    <property type="reaction ID" value="UER00659"/>
</dbReference>
<comment type="subcellular location">
    <subcellularLocation>
        <location evidence="10">Nucleus</location>
    </subcellularLocation>
</comment>
<proteinExistence type="inferred from homology"/>
<keyword evidence="13" id="KW-1185">Reference proteome</keyword>
<evidence type="ECO:0000256" key="6">
    <source>
        <dbReference type="ARBA" id="ARBA00022741"/>
    </source>
</evidence>
<evidence type="ECO:0000313" key="13">
    <source>
        <dbReference type="Proteomes" id="UP000748531"/>
    </source>
</evidence>
<dbReference type="Pfam" id="PF00294">
    <property type="entry name" value="PfkB"/>
    <property type="match status" value="1"/>
</dbReference>
<sequence length="350" mass="38590">MELITDGYFLGLGNPLLDMMATVDDALFEVHSLKKDDAILAEPRHLKLYEELKQRFVVKYVAGGATLNTTKMIQWILWKPHRCTYIGCIASDEAGDLLRNECEKLQLCTKFQITQTDSETGRCAVLLQGGCRSMVTHLGAAQNLTLDYVLSGDVWQYVNKARVYYIAAFAINSCFDGVLMIARQAHCNQKLFCFNLSAPFLQTYFADKVDAILPYVDILFGNKDEALAYADKHSLGTQSLSIIARHLASLSPADGVVKNRIVVLTQGKDSVIVAITSEVDVKTFPAIQLDDKDIVDTNGAGDAFAAGFISAYVLSNSIDEAVALAMKSASHIIQRSGFTLGPREKFDFYI</sequence>
<feature type="active site" description="Proton acceptor" evidence="9">
    <location>
        <position position="302"/>
    </location>
</feature>
<protein>
    <recommendedName>
        <fullName evidence="3 10">Adenosine kinase</fullName>
        <shortName evidence="10">AK</shortName>
        <ecNumber evidence="3 10">2.7.1.20</ecNumber>
    </recommendedName>
    <alternativeName>
        <fullName evidence="10">Adenosine 5'-phosphotransferase</fullName>
    </alternativeName>
</protein>
<dbReference type="GO" id="GO:0005829">
    <property type="term" value="C:cytosol"/>
    <property type="evidence" value="ECO:0007669"/>
    <property type="project" value="TreeGrafter"/>
</dbReference>
<dbReference type="AlphaFoldDB" id="A0A8J4SWM7"/>
<keyword evidence="8 10" id="KW-0067">ATP-binding</keyword>
<keyword evidence="10" id="KW-0460">Magnesium</keyword>
<dbReference type="InterPro" id="IPR002173">
    <property type="entry name" value="Carboh/pur_kinase_PfkB_CS"/>
</dbReference>
<feature type="domain" description="Carbohydrate kinase PfkB" evidence="11">
    <location>
        <begin position="36"/>
        <end position="339"/>
    </location>
</feature>
<keyword evidence="10" id="KW-0539">Nucleus</keyword>
<organism evidence="12 13">
    <name type="scientific">Paragonimus heterotremus</name>
    <dbReference type="NCBI Taxonomy" id="100268"/>
    <lineage>
        <taxon>Eukaryota</taxon>
        <taxon>Metazoa</taxon>
        <taxon>Spiralia</taxon>
        <taxon>Lophotrochozoa</taxon>
        <taxon>Platyhelminthes</taxon>
        <taxon>Trematoda</taxon>
        <taxon>Digenea</taxon>
        <taxon>Plagiorchiida</taxon>
        <taxon>Troglotremata</taxon>
        <taxon>Troglotrematidae</taxon>
        <taxon>Paragonimus</taxon>
    </lineage>
</organism>
<reference evidence="12" key="1">
    <citation type="submission" date="2019-05" db="EMBL/GenBank/DDBJ databases">
        <title>Annotation for the trematode Paragonimus heterotremus.</title>
        <authorList>
            <person name="Choi Y.-J."/>
        </authorList>
    </citation>
    <scope>NUCLEOTIDE SEQUENCE</scope>
    <source>
        <strain evidence="12">LC</strain>
    </source>
</reference>
<evidence type="ECO:0000256" key="10">
    <source>
        <dbReference type="RuleBase" id="RU368116"/>
    </source>
</evidence>
<comment type="cofactor">
    <cofactor evidence="10">
        <name>Mg(2+)</name>
        <dbReference type="ChEBI" id="CHEBI:18420"/>
    </cofactor>
    <text evidence="10">Binds 3 Mg(2+) ions per subunit.</text>
</comment>
<evidence type="ECO:0000256" key="9">
    <source>
        <dbReference type="PIRSR" id="PIRSR601805-1"/>
    </source>
</evidence>
<name>A0A8J4SWM7_9TREM</name>
<dbReference type="GO" id="GO:0006166">
    <property type="term" value="P:purine ribonucleoside salvage"/>
    <property type="evidence" value="ECO:0007669"/>
    <property type="project" value="UniProtKB-KW"/>
</dbReference>
<dbReference type="EC" id="2.7.1.20" evidence="3 10"/>
<comment type="caution">
    <text evidence="12">The sequence shown here is derived from an EMBL/GenBank/DDBJ whole genome shotgun (WGS) entry which is preliminary data.</text>
</comment>
<dbReference type="PROSITE" id="PS00584">
    <property type="entry name" value="PFKB_KINASES_2"/>
    <property type="match status" value="1"/>
</dbReference>
<evidence type="ECO:0000256" key="2">
    <source>
        <dbReference type="ARBA" id="ARBA00010688"/>
    </source>
</evidence>
<evidence type="ECO:0000256" key="8">
    <source>
        <dbReference type="ARBA" id="ARBA00022840"/>
    </source>
</evidence>
<dbReference type="InterPro" id="IPR011611">
    <property type="entry name" value="PfkB_dom"/>
</dbReference>
<dbReference type="Proteomes" id="UP000748531">
    <property type="component" value="Unassembled WGS sequence"/>
</dbReference>
<evidence type="ECO:0000256" key="4">
    <source>
        <dbReference type="ARBA" id="ARBA00022679"/>
    </source>
</evidence>
<evidence type="ECO:0000256" key="1">
    <source>
        <dbReference type="ARBA" id="ARBA00004801"/>
    </source>
</evidence>
<keyword evidence="6 10" id="KW-0547">Nucleotide-binding</keyword>
<dbReference type="OrthoDB" id="432447at2759"/>
<keyword evidence="5 10" id="KW-0660">Purine salvage</keyword>
<evidence type="ECO:0000259" key="11">
    <source>
        <dbReference type="Pfam" id="PF00294"/>
    </source>
</evidence>
<gene>
    <name evidence="12" type="ORF">PHET_08042</name>
</gene>
<dbReference type="EMBL" id="LUCH01005001">
    <property type="protein sequence ID" value="KAF5398435.1"/>
    <property type="molecule type" value="Genomic_DNA"/>
</dbReference>
<keyword evidence="7 10" id="KW-0418">Kinase</keyword>
<dbReference type="InterPro" id="IPR029056">
    <property type="entry name" value="Ribokinase-like"/>
</dbReference>
<evidence type="ECO:0000256" key="5">
    <source>
        <dbReference type="ARBA" id="ARBA00022726"/>
    </source>
</evidence>
<dbReference type="PANTHER" id="PTHR45769">
    <property type="entry name" value="ADENOSINE KINASE"/>
    <property type="match status" value="1"/>
</dbReference>
<keyword evidence="4 10" id="KW-0808">Transferase</keyword>
<dbReference type="Gene3D" id="3.30.1110.10">
    <property type="match status" value="1"/>
</dbReference>
<comment type="similarity">
    <text evidence="2 10">Belongs to the carbohydrate kinase PfkB family.</text>
</comment>
<dbReference type="SUPFAM" id="SSF53613">
    <property type="entry name" value="Ribokinase-like"/>
    <property type="match status" value="1"/>
</dbReference>
<evidence type="ECO:0000256" key="3">
    <source>
        <dbReference type="ARBA" id="ARBA00012119"/>
    </source>
</evidence>
<dbReference type="CDD" id="cd01168">
    <property type="entry name" value="adenosine_kinase"/>
    <property type="match status" value="1"/>
</dbReference>
<evidence type="ECO:0000313" key="12">
    <source>
        <dbReference type="EMBL" id="KAF5398435.1"/>
    </source>
</evidence>
<comment type="pathway">
    <text evidence="1 10">Purine metabolism; AMP biosynthesis via salvage pathway; AMP from adenosine: step 1/1.</text>
</comment>
<dbReference type="GO" id="GO:0044209">
    <property type="term" value="P:AMP salvage"/>
    <property type="evidence" value="ECO:0007669"/>
    <property type="project" value="UniProtKB-UniRule"/>
</dbReference>
<dbReference type="GO" id="GO:0005524">
    <property type="term" value="F:ATP binding"/>
    <property type="evidence" value="ECO:0007669"/>
    <property type="project" value="UniProtKB-UniRule"/>
</dbReference>